<dbReference type="Proteomes" id="UP001500456">
    <property type="component" value="Unassembled WGS sequence"/>
</dbReference>
<evidence type="ECO:0000313" key="1">
    <source>
        <dbReference type="EMBL" id="GAA4024398.1"/>
    </source>
</evidence>
<sequence>MISGGRPGLGTARRIGDCKGGVLYALLPAIFHEDKDGCAAPPDRLGQSCSTSVLTPGVGR</sequence>
<organism evidence="1 2">
    <name type="scientific">Streptomyces plumbiresistens</name>
    <dbReference type="NCBI Taxonomy" id="511811"/>
    <lineage>
        <taxon>Bacteria</taxon>
        <taxon>Bacillati</taxon>
        <taxon>Actinomycetota</taxon>
        <taxon>Actinomycetes</taxon>
        <taxon>Kitasatosporales</taxon>
        <taxon>Streptomycetaceae</taxon>
        <taxon>Streptomyces</taxon>
    </lineage>
</organism>
<reference evidence="2" key="1">
    <citation type="journal article" date="2019" name="Int. J. Syst. Evol. Microbiol.">
        <title>The Global Catalogue of Microorganisms (GCM) 10K type strain sequencing project: providing services to taxonomists for standard genome sequencing and annotation.</title>
        <authorList>
            <consortium name="The Broad Institute Genomics Platform"/>
            <consortium name="The Broad Institute Genome Sequencing Center for Infectious Disease"/>
            <person name="Wu L."/>
            <person name="Ma J."/>
        </authorList>
    </citation>
    <scope>NUCLEOTIDE SEQUENCE [LARGE SCALE GENOMIC DNA]</scope>
    <source>
        <strain evidence="2">JCM 16924</strain>
    </source>
</reference>
<keyword evidence="2" id="KW-1185">Reference proteome</keyword>
<name>A0ABP7TES3_9ACTN</name>
<accession>A0ABP7TES3</accession>
<dbReference type="EMBL" id="BAAAZX010000036">
    <property type="protein sequence ID" value="GAA4024398.1"/>
    <property type="molecule type" value="Genomic_DNA"/>
</dbReference>
<gene>
    <name evidence="1" type="ORF">GCM10022232_82200</name>
</gene>
<evidence type="ECO:0000313" key="2">
    <source>
        <dbReference type="Proteomes" id="UP001500456"/>
    </source>
</evidence>
<protein>
    <submittedName>
        <fullName evidence="1">Uncharacterized protein</fullName>
    </submittedName>
</protein>
<proteinExistence type="predicted"/>
<comment type="caution">
    <text evidence="1">The sequence shown here is derived from an EMBL/GenBank/DDBJ whole genome shotgun (WGS) entry which is preliminary data.</text>
</comment>